<dbReference type="VEuPathDB" id="PiroplasmaDB:BBBOND_0304160"/>
<gene>
    <name evidence="4" type="ORF">BBBOND_0304160</name>
</gene>
<name>A0A061D954_BABBI</name>
<feature type="transmembrane region" description="Helical" evidence="3">
    <location>
        <begin position="2208"/>
        <end position="2229"/>
    </location>
</feature>
<dbReference type="OrthoDB" id="367204at2759"/>
<feature type="region of interest" description="Disordered" evidence="2">
    <location>
        <begin position="1410"/>
        <end position="1429"/>
    </location>
</feature>
<dbReference type="KEGG" id="bbig:BBBOND_0304160"/>
<evidence type="ECO:0000313" key="5">
    <source>
        <dbReference type="Proteomes" id="UP000033188"/>
    </source>
</evidence>
<dbReference type="RefSeq" id="XP_012768698.1">
    <property type="nucleotide sequence ID" value="XM_012913244.1"/>
</dbReference>
<keyword evidence="1" id="KW-0175">Coiled coil</keyword>
<accession>A0A061D954</accession>
<proteinExistence type="predicted"/>
<keyword evidence="3" id="KW-0472">Membrane</keyword>
<feature type="region of interest" description="Disordered" evidence="2">
    <location>
        <begin position="1380"/>
        <end position="1404"/>
    </location>
</feature>
<evidence type="ECO:0000313" key="4">
    <source>
        <dbReference type="EMBL" id="CDR96512.1"/>
    </source>
</evidence>
<evidence type="ECO:0008006" key="6">
    <source>
        <dbReference type="Google" id="ProtNLM"/>
    </source>
</evidence>
<evidence type="ECO:0000256" key="1">
    <source>
        <dbReference type="SAM" id="Coils"/>
    </source>
</evidence>
<dbReference type="GeneID" id="24565053"/>
<sequence>MAPQFKKLTDCPENLREAIDWLIQIKNGKTDGIKNLSEALQKFITDAIWVTQDGINSRKEKVEKIYDIAAKRSMLNKLGEQEKSFDKLQESLTPLLENLQLTSKYPEKNFLTQLCAGLETFIGYNSGNYTGEGIVYGDCDRLRDAVTMFLNGVFDSIKSDDAVGKYVVNVDEIIKFLNKKIGNGHAGFISAISSVESTLSMWNNMFTQRTNEVKGQLGELKDKHINKYSQNIEAVKDNGCTAINTSLMQSIVKLKAFLTGIRKNDEGFNGLDTGLKDKLNVPLEKIDEGIEMLQHALHDEDLSRAVKVIESTFNKLPAELYKFISDNVTITIGEYEKAIKKIKQKVKNDIVALRDDFINKRLALAQKDLQHAVERANSNASNLGGLRNGVVKSAIEIIEKMLNSADTVEDQKALLDLKAVTVGPQIEAIRQELSEGATNMTNALKTLNTTIEEPTETFKNKHQDELISLVEQARNDLTKALHCANEHAKNLGGLKNKTVEVALNQIEERLNTVDTHVNSLKTLQELAQDPVGVHIGHITDAKNPGGSAVEIHVTSLQGNIDGPDDAFNKHKSKLSGLARKAQTNLDNIIGKAQDCIMAHGGLNNVSFKNAIQKIQEKLDTVETDRLDSMDALKRLEKEPVGNQTQAIKLLLNKDAEQITKNLKNLEDKFANTDKVFAGYKRSLESLAEQAEKDLVEALVQADVYVLCTDFGLKKKIMDAFGHVLKTESKNRTGEAKNLAKQVVAKLNALNKDFNSSYRGDINNTFTKLPSYISTIESRIEAKLRSNGDNDTDIIAWIYDVTSSLLDYTLKEANADVIKSDQAYRKSVKAALQLIKVHIQTLKTNAQNDQLEGFLGGYERHFSTIQSAVTDHSVYDDDKKAREKYFSNLMQLFNDTISTLSVAYKNAYKSAAKSYLSGAISKINAEVKAAEVQYQMSINGLTSRIASEIVHLMEKARQDKLGEVISNIDAPLKQITEAIKQKSVFQSDIADRETYFDNLRDLITNNVHTLDTAYQNAYKSAAKAYLNGAISAIKGAVNKVQHTYVTKVKLDVDLSGINHEVFTKQATRAPLTGTLTVPFTEFLQQVEKNSIFIADFTERKECFNQLQKLITGTLATLSAAYKKAYQSSAKTYLSNAIYAIRQKVNTAELQYTAAVSREIEKLKGKITALQDDIFKDDKSKKKEPKEMLKRKQLGESFTEIFKELQKTVEENSAFRTDLNARRDRFTQLQTLIKNTTDTIAKSSETFDICVTLSDHYLNESFKDADHRFNMLGSSVKVRVKEAFDKITAEVRTMYAKDRIANIRALQSLVERQQINVGKIIEEDRLTGIKGLLQLLKTWFNMKNAELTNAETMGSVAAKFKGLYDILHKYVKFLYDGMEVEGDSDTDDNPVSRPAPPPISGGGYRARPAMLSVSSKDPNAPQPAGRAGYSGEMRRTSTGQQFLSAQPIKDPISDYFDRLDHHTRGLFGTLSSGYFNKSFASKLEEFVRFLEPMSPFKFGRHCDPLLYILKSGLQSFLRELGRAYISTYCGAAYVFKWEINGDKCAKVCLTMLEILFHDLDGLRNKVKTKGEWNDKHIRLYNIANSEKTDNHLGAWFQHRGFTVSVDKDTQNGELSRIKTGADIITRLVGDGTRVNDKIYAGPDKTDGALQDLHYHLEKYYEVCHRRDIPDARAPTTIYEMLHWLGGLWYNPVFVPLQESLKKLLEDVERENKVETDKLKVALPYRRSVSMTRTLTRKELIYVFNNSTIRANKMLIAILGHGQEDGRYACDFLTNPDDLLYPSNPDKCLDLLVEISLRVNHQIRFLFKQCHNGPECGGWRDCLYGKGVGGSRWQCNELQCSNQECDQKCRQYYSCGVKSPLQLFLEDGLPGFLPHPFEKPDCKITCSLPNHNGIPCKTPMGFRDLSIRASHQQKGERIKKVLDWFCGTENESLNLLCSYFLLLLRRPPQTLCDMFAFYYNFLDHYDDDRSTQKEHRRLAFNDAVTRANLGCPFDALNPSTILCTSKHNPTDGKPTHEKGDLFSLLSCNPEDSPTMPCGRYLQSIGDDIRLLYYGEHAGLYLSWIIYQAETFYNLLKDLSDRCCKSCTSPGSICYGTRCAKDCHVASVYKANKSTDNKEDLKALDGKKHNDECNSIVNCSNTHSILYTYGFTFGSPFDLSGGNNKMEKKRTCQDFCRALDNVLNKEKHVEAPLAKLVFDIIPEYLWVIREPFFWTTVALWLLSLLYLLHIMVIRLDLLHIKSHLHSPSSHRIAAQSLLAAGRVSKLGKISYLQP</sequence>
<keyword evidence="3" id="KW-1133">Transmembrane helix</keyword>
<reference evidence="5" key="1">
    <citation type="journal article" date="2014" name="Nucleic Acids Res.">
        <title>The evolutionary dynamics of variant antigen genes in Babesia reveal a history of genomic innovation underlying host-parasite interaction.</title>
        <authorList>
            <person name="Jackson A.P."/>
            <person name="Otto T.D."/>
            <person name="Darby A."/>
            <person name="Ramaprasad A."/>
            <person name="Xia D."/>
            <person name="Echaide I.E."/>
            <person name="Farber M."/>
            <person name="Gahlot S."/>
            <person name="Gamble J."/>
            <person name="Gupta D."/>
            <person name="Gupta Y."/>
            <person name="Jackson L."/>
            <person name="Malandrin L."/>
            <person name="Malas T.B."/>
            <person name="Moussa E."/>
            <person name="Nair M."/>
            <person name="Reid A.J."/>
            <person name="Sanders M."/>
            <person name="Sharma J."/>
            <person name="Tracey A."/>
            <person name="Quail M.A."/>
            <person name="Weir W."/>
            <person name="Wastling J.M."/>
            <person name="Hall N."/>
            <person name="Willadsen P."/>
            <person name="Lingelbach K."/>
            <person name="Shiels B."/>
            <person name="Tait A."/>
            <person name="Berriman M."/>
            <person name="Allred D.R."/>
            <person name="Pain A."/>
        </authorList>
    </citation>
    <scope>NUCLEOTIDE SEQUENCE [LARGE SCALE GENOMIC DNA]</scope>
    <source>
        <strain evidence="5">Bond</strain>
    </source>
</reference>
<evidence type="ECO:0000256" key="2">
    <source>
        <dbReference type="SAM" id="MobiDB-lite"/>
    </source>
</evidence>
<keyword evidence="3" id="KW-0812">Transmembrane</keyword>
<dbReference type="EMBL" id="LK391709">
    <property type="protein sequence ID" value="CDR96512.1"/>
    <property type="molecule type" value="Genomic_DNA"/>
</dbReference>
<dbReference type="Proteomes" id="UP000033188">
    <property type="component" value="Chromosome 3"/>
</dbReference>
<keyword evidence="5" id="KW-1185">Reference proteome</keyword>
<evidence type="ECO:0000256" key="3">
    <source>
        <dbReference type="SAM" id="Phobius"/>
    </source>
</evidence>
<organism evidence="4 5">
    <name type="scientific">Babesia bigemina</name>
    <dbReference type="NCBI Taxonomy" id="5866"/>
    <lineage>
        <taxon>Eukaryota</taxon>
        <taxon>Sar</taxon>
        <taxon>Alveolata</taxon>
        <taxon>Apicomplexa</taxon>
        <taxon>Aconoidasida</taxon>
        <taxon>Piroplasmida</taxon>
        <taxon>Babesiidae</taxon>
        <taxon>Babesia</taxon>
    </lineage>
</organism>
<protein>
    <recommendedName>
        <fullName evidence="6">C3H1-type domain-containing protein</fullName>
    </recommendedName>
</protein>
<feature type="coiled-coil region" evidence="1">
    <location>
        <begin position="604"/>
        <end position="700"/>
    </location>
</feature>